<protein>
    <submittedName>
        <fullName evidence="1">Uncharacterized protein</fullName>
    </submittedName>
</protein>
<dbReference type="KEGG" id="nsr:NS506_02617"/>
<dbReference type="AlphaFoldDB" id="A0ABC8ARJ0"/>
<organism evidence="1 2">
    <name type="scientific">Nocardia seriolae</name>
    <dbReference type="NCBI Taxonomy" id="37332"/>
    <lineage>
        <taxon>Bacteria</taxon>
        <taxon>Bacillati</taxon>
        <taxon>Actinomycetota</taxon>
        <taxon>Actinomycetes</taxon>
        <taxon>Mycobacteriales</taxon>
        <taxon>Nocardiaceae</taxon>
        <taxon>Nocardia</taxon>
    </lineage>
</organism>
<sequence length="284" mass="30885">MGAEEAAPCRHAGAPPSAVVSSVSRLITDLASEESLLGRYGLTAQEYREALPAAIEGIRGSMSASVGDRRHFLATIFEGMVESGHITALEKPTYGKDTVYRLTISGYGDIAVIQKGCPDGAHSSVRWTVPDWAKETYLWWLCDSMTYEPGEHVSKGVNRLRQRFFGDTPGTVDGVIFHNHLCGRGQRPCPKAANSAVFGGIKTPPPCIYVMPDREPHTEASADEWNWNGTQQRFFPTVLLGAFGIPAEKAPAFTGHIGFQRRAGALRTTITSRYGGIRVTTSRS</sequence>
<dbReference type="Proteomes" id="UP000180166">
    <property type="component" value="Chromosome"/>
</dbReference>
<reference evidence="1 2" key="1">
    <citation type="submission" date="2016-10" db="EMBL/GenBank/DDBJ databases">
        <title>Genome sequence of Nocardia seriolae strain EM150506, isolated from Anguila japonica.</title>
        <authorList>
            <person name="Han H.-J."/>
        </authorList>
    </citation>
    <scope>NUCLEOTIDE SEQUENCE [LARGE SCALE GENOMIC DNA]</scope>
    <source>
        <strain evidence="1 2">EM150506</strain>
    </source>
</reference>
<dbReference type="GeneID" id="93373346"/>
<proteinExistence type="predicted"/>
<evidence type="ECO:0000313" key="1">
    <source>
        <dbReference type="EMBL" id="APA96679.1"/>
    </source>
</evidence>
<dbReference type="RefSeq" id="WP_143161226.1">
    <property type="nucleotide sequence ID" value="NZ_AP017900.1"/>
</dbReference>
<name>A0ABC8ARJ0_9NOCA</name>
<accession>A0ABC8ARJ0</accession>
<gene>
    <name evidence="1" type="ORF">NS506_02617</name>
</gene>
<evidence type="ECO:0000313" key="2">
    <source>
        <dbReference type="Proteomes" id="UP000180166"/>
    </source>
</evidence>
<dbReference type="EMBL" id="CP017839">
    <property type="protein sequence ID" value="APA96679.1"/>
    <property type="molecule type" value="Genomic_DNA"/>
</dbReference>